<dbReference type="Gene3D" id="2.30.40.10">
    <property type="entry name" value="Urease, subunit C, domain 1"/>
    <property type="match status" value="1"/>
</dbReference>
<dbReference type="Proteomes" id="UP000305778">
    <property type="component" value="Unassembled WGS sequence"/>
</dbReference>
<comment type="caution">
    <text evidence="3">The sequence shown here is derived from an EMBL/GenBank/DDBJ whole genome shotgun (WGS) entry which is preliminary data.</text>
</comment>
<dbReference type="PANTHER" id="PTHR11647">
    <property type="entry name" value="HYDRANTOINASE/DIHYDROPYRIMIDINASE FAMILY MEMBER"/>
    <property type="match status" value="1"/>
</dbReference>
<dbReference type="InterPro" id="IPR032466">
    <property type="entry name" value="Metal_Hydrolase"/>
</dbReference>
<name>A0A4U0RSX3_9ACTN</name>
<keyword evidence="4" id="KW-1185">Reference proteome</keyword>
<dbReference type="InterPro" id="IPR006680">
    <property type="entry name" value="Amidohydro-rel"/>
</dbReference>
<protein>
    <recommendedName>
        <fullName evidence="2">Amidohydrolase-related domain-containing protein</fullName>
    </recommendedName>
</protein>
<dbReference type="PANTHER" id="PTHR11647:SF1">
    <property type="entry name" value="COLLAPSIN RESPONSE MEDIATOR PROTEIN"/>
    <property type="match status" value="1"/>
</dbReference>
<dbReference type="RefSeq" id="WP_136730131.1">
    <property type="nucleotide sequence ID" value="NZ_SUMC01000115.1"/>
</dbReference>
<dbReference type="SUPFAM" id="SSF51556">
    <property type="entry name" value="Metallo-dependent hydrolases"/>
    <property type="match status" value="1"/>
</dbReference>
<evidence type="ECO:0000256" key="1">
    <source>
        <dbReference type="ARBA" id="ARBA00001947"/>
    </source>
</evidence>
<comment type="cofactor">
    <cofactor evidence="1">
        <name>Zn(2+)</name>
        <dbReference type="ChEBI" id="CHEBI:29105"/>
    </cofactor>
</comment>
<gene>
    <name evidence="3" type="ORF">FCI23_46875</name>
</gene>
<proteinExistence type="predicted"/>
<evidence type="ECO:0000313" key="4">
    <source>
        <dbReference type="Proteomes" id="UP000305778"/>
    </source>
</evidence>
<feature type="domain" description="Amidohydrolase-related" evidence="2">
    <location>
        <begin position="334"/>
        <end position="421"/>
    </location>
</feature>
<evidence type="ECO:0000313" key="3">
    <source>
        <dbReference type="EMBL" id="TJZ99179.1"/>
    </source>
</evidence>
<dbReference type="AlphaFoldDB" id="A0A4U0RSX3"/>
<dbReference type="OrthoDB" id="9807210at2"/>
<dbReference type="GO" id="GO:0005829">
    <property type="term" value="C:cytosol"/>
    <property type="evidence" value="ECO:0007669"/>
    <property type="project" value="TreeGrafter"/>
</dbReference>
<dbReference type="InterPro" id="IPR011059">
    <property type="entry name" value="Metal-dep_hydrolase_composite"/>
</dbReference>
<feature type="domain" description="Amidohydrolase-related" evidence="2">
    <location>
        <begin position="52"/>
        <end position="182"/>
    </location>
</feature>
<reference evidence="3 4" key="1">
    <citation type="submission" date="2019-04" db="EMBL/GenBank/DDBJ databases">
        <title>Streptomyces oryziradicis sp. nov., a novel actinomycete isolated from rhizosphere soil of rice (Oryza sativa L.).</title>
        <authorList>
            <person name="Li C."/>
        </authorList>
    </citation>
    <scope>NUCLEOTIDE SEQUENCE [LARGE SCALE GENOMIC DNA]</scope>
    <source>
        <strain evidence="3 4">NEAU-C40</strain>
    </source>
</reference>
<dbReference type="EMBL" id="SUMC01000115">
    <property type="protein sequence ID" value="TJZ99179.1"/>
    <property type="molecule type" value="Genomic_DNA"/>
</dbReference>
<sequence>MHDLVIKNGRLIDYAGDTDRFADVAVEGGQITAIEDSITGSTRSVIDADGCYVLPGLVDLHVHLDTGFGGDAGHAMLARAGVTTALDLGTPSAADVFELADQYGTGLTIACVVRLVPGLQLSASPSRGEIRAAFEKVLADGALGVKIHVDSGWAVESAAAIAETAHELGVWLAVHCGTSSAGSNIEGLRQTIEYLDGRPAQIAHVNSYCRGDLGAPEDEAREAIEILRGSPQVFAESYLAEINGNFAGCEDGLPKVPRVAEWLAQGGYPGTQDGLRAAILDGWASIPFRDGDHTVPLSGPAGVRAWEEAGTHIGLCLPLNPAASRVPLVGSKNDKGAFDVAAIATDGGGIPRNVTVQSGLSLVELGALSLKEFVQKSSWTPARALGLQTKGTIAVGADADVAVVDRASKSVVSTVAAGEVVFHRGTVIPRRPRLLTTARATAGPLADAMRINPAASGLYTGAGR</sequence>
<dbReference type="Gene3D" id="3.20.20.140">
    <property type="entry name" value="Metal-dependent hydrolases"/>
    <property type="match status" value="2"/>
</dbReference>
<accession>A0A4U0RSX3</accession>
<evidence type="ECO:0000259" key="2">
    <source>
        <dbReference type="Pfam" id="PF01979"/>
    </source>
</evidence>
<organism evidence="3 4">
    <name type="scientific">Actinacidiphila oryziradicis</name>
    <dbReference type="NCBI Taxonomy" id="2571141"/>
    <lineage>
        <taxon>Bacteria</taxon>
        <taxon>Bacillati</taxon>
        <taxon>Actinomycetota</taxon>
        <taxon>Actinomycetes</taxon>
        <taxon>Kitasatosporales</taxon>
        <taxon>Streptomycetaceae</taxon>
        <taxon>Actinacidiphila</taxon>
    </lineage>
</organism>
<dbReference type="GO" id="GO:0016812">
    <property type="term" value="F:hydrolase activity, acting on carbon-nitrogen (but not peptide) bonds, in cyclic amides"/>
    <property type="evidence" value="ECO:0007669"/>
    <property type="project" value="TreeGrafter"/>
</dbReference>
<dbReference type="SUPFAM" id="SSF51338">
    <property type="entry name" value="Composite domain of metallo-dependent hydrolases"/>
    <property type="match status" value="1"/>
</dbReference>
<dbReference type="InterPro" id="IPR050378">
    <property type="entry name" value="Metallo-dep_Hydrolases_sf"/>
</dbReference>
<dbReference type="Pfam" id="PF01979">
    <property type="entry name" value="Amidohydro_1"/>
    <property type="match status" value="2"/>
</dbReference>